<dbReference type="Proteomes" id="UP000236488">
    <property type="component" value="Unassembled WGS sequence"/>
</dbReference>
<protein>
    <submittedName>
        <fullName evidence="2">DUF2992 domain-containing protein</fullName>
    </submittedName>
</protein>
<feature type="region of interest" description="Disordered" evidence="1">
    <location>
        <begin position="131"/>
        <end position="164"/>
    </location>
</feature>
<sequence>MRKISVSSTLTVYHDGQFWVGVCERAEGGRYGVCRVVFGAAEPTDSEILAFVCERWATLPFAYAVAPGVGPGSAFAVAPASGSGDAGGRFAAYPGHANPKRRQREARKLVEAAGAGTKAQRVLAAAYEARKHERKAAARNARRDEAARRFALKQQKRKRKHRGR</sequence>
<accession>A0A2K2U3Y1</accession>
<proteinExistence type="predicted"/>
<dbReference type="RefSeq" id="WP_087198389.1">
    <property type="nucleotide sequence ID" value="NZ_DBEYRC010000148.1"/>
</dbReference>
<name>A0A2K2U3Y1_9ACTN</name>
<feature type="compositionally biased region" description="Basic residues" evidence="1">
    <location>
        <begin position="150"/>
        <end position="164"/>
    </location>
</feature>
<evidence type="ECO:0000256" key="1">
    <source>
        <dbReference type="SAM" id="MobiDB-lite"/>
    </source>
</evidence>
<comment type="caution">
    <text evidence="2">The sequence shown here is derived from an EMBL/GenBank/DDBJ whole genome shotgun (WGS) entry which is preliminary data.</text>
</comment>
<gene>
    <name evidence="2" type="ORF">C2L80_08645</name>
</gene>
<keyword evidence="3" id="KW-1185">Reference proteome</keyword>
<dbReference type="AlphaFoldDB" id="A0A2K2U3Y1"/>
<dbReference type="InterPro" id="IPR016787">
    <property type="entry name" value="UCP021328"/>
</dbReference>
<evidence type="ECO:0000313" key="3">
    <source>
        <dbReference type="Proteomes" id="UP000236488"/>
    </source>
</evidence>
<evidence type="ECO:0000313" key="2">
    <source>
        <dbReference type="EMBL" id="PNV65035.1"/>
    </source>
</evidence>
<dbReference type="EMBL" id="PPEL01000051">
    <property type="protein sequence ID" value="PNV65035.1"/>
    <property type="molecule type" value="Genomic_DNA"/>
</dbReference>
<organism evidence="2 3">
    <name type="scientific">Rubneribacter badeniensis</name>
    <dbReference type="NCBI Taxonomy" id="2070688"/>
    <lineage>
        <taxon>Bacteria</taxon>
        <taxon>Bacillati</taxon>
        <taxon>Actinomycetota</taxon>
        <taxon>Coriobacteriia</taxon>
        <taxon>Eggerthellales</taxon>
        <taxon>Eggerthellaceae</taxon>
        <taxon>Rubneribacter</taxon>
    </lineage>
</organism>
<dbReference type="Pfam" id="PF11208">
    <property type="entry name" value="DUF2992"/>
    <property type="match status" value="1"/>
</dbReference>
<dbReference type="PIRSF" id="PIRSF021328">
    <property type="entry name" value="UCP021328"/>
    <property type="match status" value="1"/>
</dbReference>
<reference evidence="2 3" key="1">
    <citation type="journal article" date="2018" name="Int. J. Syst. Evol. Microbiol.">
        <title>Rubneribacter badeniensis gen. nov., sp. nov. and Enteroscipio rubneri gen. nov., sp. nov., new members of the Eggerthellaceae isolated from human faeces.</title>
        <authorList>
            <person name="Danylec N."/>
            <person name="Gobl A."/>
            <person name="Stoll D.A."/>
            <person name="Hetzer B."/>
            <person name="Kulling S.E."/>
            <person name="Huch M."/>
        </authorList>
    </citation>
    <scope>NUCLEOTIDE SEQUENCE [LARGE SCALE GENOMIC DNA]</scope>
    <source>
        <strain evidence="2 3">ResAG-85</strain>
    </source>
</reference>